<dbReference type="PANTHER" id="PTHR46383:SF4">
    <property type="entry name" value="AMINOTRANSFERASE"/>
    <property type="match status" value="1"/>
</dbReference>
<dbReference type="SUPFAM" id="SSF53383">
    <property type="entry name" value="PLP-dependent transferases"/>
    <property type="match status" value="1"/>
</dbReference>
<evidence type="ECO:0000256" key="3">
    <source>
        <dbReference type="ARBA" id="ARBA00022576"/>
    </source>
</evidence>
<dbReference type="InterPro" id="IPR015424">
    <property type="entry name" value="PyrdxlP-dep_Trfase"/>
</dbReference>
<evidence type="ECO:0000313" key="8">
    <source>
        <dbReference type="Proteomes" id="UP000308444"/>
    </source>
</evidence>
<accession>A0A9X9F7P2</accession>
<dbReference type="Pfam" id="PF00155">
    <property type="entry name" value="Aminotran_1_2"/>
    <property type="match status" value="1"/>
</dbReference>
<dbReference type="GO" id="GO:0006520">
    <property type="term" value="P:amino acid metabolic process"/>
    <property type="evidence" value="ECO:0007669"/>
    <property type="project" value="InterPro"/>
</dbReference>
<dbReference type="GO" id="GO:0008483">
    <property type="term" value="F:transaminase activity"/>
    <property type="evidence" value="ECO:0007669"/>
    <property type="project" value="UniProtKB-KW"/>
</dbReference>
<dbReference type="Gene3D" id="3.90.1150.10">
    <property type="entry name" value="Aspartate Aminotransferase, domain 1"/>
    <property type="match status" value="1"/>
</dbReference>
<evidence type="ECO:0000259" key="6">
    <source>
        <dbReference type="Pfam" id="PF00155"/>
    </source>
</evidence>
<dbReference type="EMBL" id="SZOH01000352">
    <property type="protein sequence ID" value="TKJ06321.1"/>
    <property type="molecule type" value="Genomic_DNA"/>
</dbReference>
<proteinExistence type="inferred from homology"/>
<evidence type="ECO:0000256" key="4">
    <source>
        <dbReference type="ARBA" id="ARBA00022679"/>
    </source>
</evidence>
<organism evidence="7 8">
    <name type="scientific">Bacillus cereus</name>
    <dbReference type="NCBI Taxonomy" id="1396"/>
    <lineage>
        <taxon>Bacteria</taxon>
        <taxon>Bacillati</taxon>
        <taxon>Bacillota</taxon>
        <taxon>Bacilli</taxon>
        <taxon>Bacillales</taxon>
        <taxon>Bacillaceae</taxon>
        <taxon>Bacillus</taxon>
        <taxon>Bacillus cereus group</taxon>
    </lineage>
</organism>
<evidence type="ECO:0000256" key="1">
    <source>
        <dbReference type="ARBA" id="ARBA00001933"/>
    </source>
</evidence>
<comment type="caution">
    <text evidence="7">The sequence shown here is derived from an EMBL/GenBank/DDBJ whole genome shotgun (WGS) entry which is preliminary data.</text>
</comment>
<reference evidence="7 8" key="1">
    <citation type="journal article" date="2019" name="Environ. Microbiol.">
        <title>An active ?-lactamase is a part of an orchestrated cell wall stress resistance network of Bacillus subtilis and related rhizosphere species.</title>
        <authorList>
            <person name="Bucher T."/>
            <person name="Keren-Paz A."/>
            <person name="Hausser J."/>
            <person name="Olender T."/>
            <person name="Cytryn E."/>
            <person name="Kolodkin-Gal I."/>
        </authorList>
    </citation>
    <scope>NUCLEOTIDE SEQUENCE [LARGE SCALE GENOMIC DNA]</scope>
    <source>
        <strain evidence="7 8">I32</strain>
    </source>
</reference>
<sequence length="76" mass="8308">KPTGAFYLFPYVGHLTSSSFDFALDLVKEAGLAVVPGTAFSECGEGYLRLSYAYSIETLKEGCDRLEAFLMKKAKS</sequence>
<evidence type="ECO:0000256" key="2">
    <source>
        <dbReference type="ARBA" id="ARBA00007441"/>
    </source>
</evidence>
<feature type="domain" description="Aminotransferase class I/classII large" evidence="6">
    <location>
        <begin position="3"/>
        <end position="66"/>
    </location>
</feature>
<dbReference type="Proteomes" id="UP000308444">
    <property type="component" value="Unassembled WGS sequence"/>
</dbReference>
<gene>
    <name evidence="7" type="ORF">FC695_06555</name>
</gene>
<dbReference type="InterPro" id="IPR050596">
    <property type="entry name" value="AspAT/PAT-like"/>
</dbReference>
<dbReference type="GO" id="GO:0030170">
    <property type="term" value="F:pyridoxal phosphate binding"/>
    <property type="evidence" value="ECO:0007669"/>
    <property type="project" value="InterPro"/>
</dbReference>
<keyword evidence="4" id="KW-0808">Transferase</keyword>
<dbReference type="InterPro" id="IPR015422">
    <property type="entry name" value="PyrdxlP-dep_Trfase_small"/>
</dbReference>
<keyword evidence="5" id="KW-0663">Pyridoxal phosphate</keyword>
<feature type="non-terminal residue" evidence="7">
    <location>
        <position position="1"/>
    </location>
</feature>
<comment type="similarity">
    <text evidence="2">Belongs to the class-I pyridoxal-phosphate-dependent aminotransferase family.</text>
</comment>
<name>A0A9X9F7P2_BACCE</name>
<dbReference type="InterPro" id="IPR004839">
    <property type="entry name" value="Aminotransferase_I/II_large"/>
</dbReference>
<protein>
    <submittedName>
        <fullName evidence="7">Aminotransferase class I/II-fold pyridoxal phosphate-dependent enzyme</fullName>
    </submittedName>
</protein>
<evidence type="ECO:0000313" key="7">
    <source>
        <dbReference type="EMBL" id="TKJ06321.1"/>
    </source>
</evidence>
<dbReference type="PANTHER" id="PTHR46383">
    <property type="entry name" value="ASPARTATE AMINOTRANSFERASE"/>
    <property type="match status" value="1"/>
</dbReference>
<keyword evidence="3 7" id="KW-0032">Aminotransferase</keyword>
<comment type="cofactor">
    <cofactor evidence="1">
        <name>pyridoxal 5'-phosphate</name>
        <dbReference type="ChEBI" id="CHEBI:597326"/>
    </cofactor>
</comment>
<dbReference type="AlphaFoldDB" id="A0A9X9F7P2"/>
<evidence type="ECO:0000256" key="5">
    <source>
        <dbReference type="ARBA" id="ARBA00022898"/>
    </source>
</evidence>